<accession>A0A8D5FK87</accession>
<protein>
    <submittedName>
        <fullName evidence="1">CoA transferase</fullName>
    </submittedName>
</protein>
<dbReference type="EMBL" id="AP024086">
    <property type="protein sequence ID" value="BCL60518.1"/>
    <property type="molecule type" value="Genomic_DNA"/>
</dbReference>
<keyword evidence="2" id="KW-1185">Reference proteome</keyword>
<organism evidence="1 2">
    <name type="scientific">Desulfomarina profundi</name>
    <dbReference type="NCBI Taxonomy" id="2772557"/>
    <lineage>
        <taxon>Bacteria</taxon>
        <taxon>Pseudomonadati</taxon>
        <taxon>Thermodesulfobacteriota</taxon>
        <taxon>Desulfobulbia</taxon>
        <taxon>Desulfobulbales</taxon>
        <taxon>Desulfobulbaceae</taxon>
        <taxon>Desulfomarina</taxon>
    </lineage>
</organism>
<evidence type="ECO:0000313" key="1">
    <source>
        <dbReference type="EMBL" id="BCL60518.1"/>
    </source>
</evidence>
<gene>
    <name evidence="1" type="ORF">DGMP_12110</name>
</gene>
<dbReference type="RefSeq" id="WP_228856640.1">
    <property type="nucleotide sequence ID" value="NZ_AP024086.1"/>
</dbReference>
<dbReference type="Proteomes" id="UP000826725">
    <property type="component" value="Chromosome"/>
</dbReference>
<proteinExistence type="predicted"/>
<dbReference type="InterPro" id="IPR003673">
    <property type="entry name" value="CoA-Trfase_fam_III"/>
</dbReference>
<keyword evidence="1" id="KW-0808">Transferase</keyword>
<dbReference type="PANTHER" id="PTHR48228">
    <property type="entry name" value="SUCCINYL-COA--D-CITRAMALATE COA-TRANSFERASE"/>
    <property type="match status" value="1"/>
</dbReference>
<sequence length="380" mass="41937">MFDKGALKGIKVLDLSRMLPGPYCSMILADHGAEVIAVESRRFQGDGLFFNDLNRNKRHMSLDLKNSKGLEIFFKLAKHVDVIIEGFRPGVVKRLGVDYGSVKKINPSVIYCSITGYGQDGPLADRVGHDINYLAQAGILDLIGPADGAPTVPAVQLADIAGGSLQSVIGIMMALYAREKHPEKLGQYIDIAMADGMIGFHALPYFLEKETGQVQKRSNTMLSHRYGCYNTYKTADGRFLAIGAVENRFWSKLCEVLGKPEYGKAQYDENVREEIIEWLRETFQKEPLSKWDSLLSALEVCYAPVQTMTEVFRDEHFLERSMVIKNKGADGSDEVSLGPAVKLGGTPASLRTEPQGFGQSTSEILQELGFGIKRSGNFIG</sequence>
<reference evidence="1" key="1">
    <citation type="submission" date="2020-09" db="EMBL/GenBank/DDBJ databases">
        <title>Desulfogranum mesoprofundum gen. nov., sp. nov., a novel mesophilic, sulfate-reducing chemolithoautotroph isolated from a deep-sea hydrothermal vent chimney in the Suiyo Seamount.</title>
        <authorList>
            <person name="Hashimoto Y."/>
            <person name="Nakagawa S."/>
        </authorList>
    </citation>
    <scope>NUCLEOTIDE SEQUENCE</scope>
    <source>
        <strain evidence="1">KT2</strain>
    </source>
</reference>
<dbReference type="InterPro" id="IPR050509">
    <property type="entry name" value="CoA-transferase_III"/>
</dbReference>
<evidence type="ECO:0000313" key="2">
    <source>
        <dbReference type="Proteomes" id="UP000826725"/>
    </source>
</evidence>
<dbReference type="PANTHER" id="PTHR48228:SF5">
    <property type="entry name" value="ALPHA-METHYLACYL-COA RACEMASE"/>
    <property type="match status" value="1"/>
</dbReference>
<dbReference type="KEGG" id="dbk:DGMP_12110"/>
<dbReference type="AlphaFoldDB" id="A0A8D5FK87"/>
<name>A0A8D5FK87_9BACT</name>
<dbReference type="GO" id="GO:0016740">
    <property type="term" value="F:transferase activity"/>
    <property type="evidence" value="ECO:0007669"/>
    <property type="project" value="UniProtKB-KW"/>
</dbReference>
<dbReference type="Pfam" id="PF02515">
    <property type="entry name" value="CoA_transf_3"/>
    <property type="match status" value="1"/>
</dbReference>